<dbReference type="Pfam" id="PF15902">
    <property type="entry name" value="Sortilin-Vps10"/>
    <property type="match status" value="1"/>
</dbReference>
<dbReference type="InterPro" id="IPR052025">
    <property type="entry name" value="Xyloglucanase_GH74"/>
</dbReference>
<dbReference type="GO" id="GO:0016787">
    <property type="term" value="F:hydrolase activity"/>
    <property type="evidence" value="ECO:0007669"/>
    <property type="project" value="UniProtKB-KW"/>
</dbReference>
<dbReference type="InterPro" id="IPR036278">
    <property type="entry name" value="Sialidase_sf"/>
</dbReference>
<keyword evidence="1" id="KW-0677">Repeat</keyword>
<proteinExistence type="predicted"/>
<dbReference type="CDD" id="cd15482">
    <property type="entry name" value="Sialidase_non-viral"/>
    <property type="match status" value="2"/>
</dbReference>
<dbReference type="PANTHER" id="PTHR43739:SF5">
    <property type="entry name" value="EXO-ALPHA-SIALIDASE"/>
    <property type="match status" value="1"/>
</dbReference>
<accession>A0A316DQA5</accession>
<dbReference type="PANTHER" id="PTHR43739">
    <property type="entry name" value="XYLOGLUCANASE (EUROFUNG)"/>
    <property type="match status" value="1"/>
</dbReference>
<organism evidence="4 5">
    <name type="scientific">Maribacter polysiphoniae</name>
    <dbReference type="NCBI Taxonomy" id="429344"/>
    <lineage>
        <taxon>Bacteria</taxon>
        <taxon>Pseudomonadati</taxon>
        <taxon>Bacteroidota</taxon>
        <taxon>Flavobacteriia</taxon>
        <taxon>Flavobacteriales</taxon>
        <taxon>Flavobacteriaceae</taxon>
        <taxon>Maribacter</taxon>
    </lineage>
</organism>
<dbReference type="InterPro" id="IPR015943">
    <property type="entry name" value="WD40/YVTN_repeat-like_dom_sf"/>
</dbReference>
<gene>
    <name evidence="3" type="ORF">HZY62_19745</name>
    <name evidence="4" type="ORF">LX92_04098</name>
</gene>
<dbReference type="Gene3D" id="2.130.10.10">
    <property type="entry name" value="YVTN repeat-like/Quinoprotein amine dehydrogenase"/>
    <property type="match status" value="4"/>
</dbReference>
<feature type="domain" description="Sortilin N-terminal" evidence="2">
    <location>
        <begin position="130"/>
        <end position="258"/>
    </location>
</feature>
<keyword evidence="6" id="KW-1185">Reference proteome</keyword>
<dbReference type="InterPro" id="IPR031778">
    <property type="entry name" value="Sortilin_N"/>
</dbReference>
<name>A0A316DQA5_9FLAO</name>
<dbReference type="SUPFAM" id="SSF50939">
    <property type="entry name" value="Sialidases"/>
    <property type="match status" value="2"/>
</dbReference>
<evidence type="ECO:0000313" key="3">
    <source>
        <dbReference type="EMBL" id="MBD1262840.1"/>
    </source>
</evidence>
<dbReference type="Proteomes" id="UP000651837">
    <property type="component" value="Unassembled WGS sequence"/>
</dbReference>
<reference evidence="3 6" key="2">
    <citation type="submission" date="2020-07" db="EMBL/GenBank/DDBJ databases">
        <title>The draft genome sequence of Maribacter polysiphoniae KCTC 22021.</title>
        <authorList>
            <person name="Mu L."/>
        </authorList>
    </citation>
    <scope>NUCLEOTIDE SEQUENCE [LARGE SCALE GENOMIC DNA]</scope>
    <source>
        <strain evidence="3 6">KCTC 22021</strain>
    </source>
</reference>
<keyword evidence="4" id="KW-0675">Receptor</keyword>
<comment type="caution">
    <text evidence="4">The sequence shown here is derived from an EMBL/GenBank/DDBJ whole genome shotgun (WGS) entry which is preliminary data.</text>
</comment>
<sequence length="1093" mass="121655">MSKPTLIALLFLCLGLQFGHSQKSKKITQQPLDEISLSGLKWRSIGPAITSGRISDIAVNPNNPFEYYVATSSGGVWKTNNSGVSYTSLFDNEGSYSIGCVTIDPTNPNVIWIGSGENNNQRSVSYGDGVYKSIDGGKSWKNMGLQTSEHIGKIIVHPENPNIVYVAAIGPLWSKGGERGLYKTSDGGTTWEAILTVDEHTGVNDIVMDPRNPDILYASTLQRRRHVYTYVGGGPGSGMHKSTDGGATWMEINNGLPTVELGRIGLAISPTNPEILYAIVEAADGKGGFYASTDRGASWEKRGDHKTSGNYYQEIIADPIDGNTIYSMDTWMTVSHDGGKSFKNVGEDFKHVDNHSMWIDPNNNNHWLVGCDGGIYETFDAAKNWDFKENLPVTQFYKVALDNDAPFYNVYGGTQDNFSLGGPSRVLTNHGIRNSDWFITNGGDGFESQVDPYNPDIVYAQSQYGFLVRYDRKSGEKIGIQPKERKGEDAYRFNWDAPLAVSKHAKGRLYFAANKLFRSNDYGNSWEVISDDLSQQIDRNKLKVYDRVVSIDAVAKNGSTSLYGSIVALSESPIDENLIAVGTDDGLVQITEDGGNSWRKIENIAGAPKQSYVNNVYLSRHNANVMYVAFNHHKYGDFKPYIFTSLDKGETWKSIASNLPERGSVYAIEEDPIDTDLIFCGTEFGVFFSPDKGQHWKKLSSGLPTIAVRDIAIQERENDLVLATFGRGFYVMDDYSALRTIDNTVPSETAILYPVRDALSWEESSPLGLPGKSFQGDNLYTAPNLGPEAMITYYYNEDYETLTEKRTKRESELIKGKKDTYYPNYDALKAEKEEEAAQLLFTITNADGLVVKKEFVKPSKGLQRFHWNLRFTPQDPIDLSGPGFYNPFGGVDEGTLVAPGTYTVTMQRYENGTLSDLANPVEFQVKALKNTTLPAEDREAKVAFQREVSKLEADLQICQNIIKESNHKLKYIKAAIKRSEQPYGPLAKSVTSIENNLKEIDIALYGDPIKYKLDINQPQTTANRIGIMGYEQKYSTSTPTKTHKDNYAIAKTELAIIKKKVETIFNNDIKQLEDRLIKSGAPYTPGRGYEPKE</sequence>
<dbReference type="EMBL" id="QGGQ01000014">
    <property type="protein sequence ID" value="PWK20155.1"/>
    <property type="molecule type" value="Genomic_DNA"/>
</dbReference>
<dbReference type="EMBL" id="JACWLN010000014">
    <property type="protein sequence ID" value="MBD1262840.1"/>
    <property type="molecule type" value="Genomic_DNA"/>
</dbReference>
<dbReference type="OrthoDB" id="9757809at2"/>
<dbReference type="Proteomes" id="UP000245667">
    <property type="component" value="Unassembled WGS sequence"/>
</dbReference>
<evidence type="ECO:0000313" key="5">
    <source>
        <dbReference type="Proteomes" id="UP000245667"/>
    </source>
</evidence>
<evidence type="ECO:0000256" key="1">
    <source>
        <dbReference type="ARBA" id="ARBA00022737"/>
    </source>
</evidence>
<dbReference type="GO" id="GO:0010411">
    <property type="term" value="P:xyloglucan metabolic process"/>
    <property type="evidence" value="ECO:0007669"/>
    <property type="project" value="TreeGrafter"/>
</dbReference>
<evidence type="ECO:0000313" key="4">
    <source>
        <dbReference type="EMBL" id="PWK20155.1"/>
    </source>
</evidence>
<evidence type="ECO:0000259" key="2">
    <source>
        <dbReference type="Pfam" id="PF15902"/>
    </source>
</evidence>
<evidence type="ECO:0000313" key="6">
    <source>
        <dbReference type="Proteomes" id="UP000651837"/>
    </source>
</evidence>
<protein>
    <submittedName>
        <fullName evidence="3">Glycosyl hydrolase</fullName>
    </submittedName>
    <submittedName>
        <fullName evidence="4">Sortilin (Neurotensin receptor 3)</fullName>
    </submittedName>
</protein>
<dbReference type="RefSeq" id="WP_109654547.1">
    <property type="nucleotide sequence ID" value="NZ_JACWLN010000014.1"/>
</dbReference>
<dbReference type="AlphaFoldDB" id="A0A316DQA5"/>
<keyword evidence="3" id="KW-0378">Hydrolase</keyword>
<reference evidence="4 5" key="1">
    <citation type="submission" date="2018-05" db="EMBL/GenBank/DDBJ databases">
        <title>Genomic Encyclopedia of Archaeal and Bacterial Type Strains, Phase II (KMG-II): from individual species to whole genera.</title>
        <authorList>
            <person name="Goeker M."/>
        </authorList>
    </citation>
    <scope>NUCLEOTIDE SEQUENCE [LARGE SCALE GENOMIC DNA]</scope>
    <source>
        <strain evidence="4 5">DSM 23514</strain>
    </source>
</reference>